<feature type="region of interest" description="Disordered" evidence="1">
    <location>
        <begin position="631"/>
        <end position="691"/>
    </location>
</feature>
<feature type="compositionally biased region" description="Acidic residues" evidence="1">
    <location>
        <begin position="834"/>
        <end position="859"/>
    </location>
</feature>
<organism evidence="5 6">
    <name type="scientific">Hondaea fermentalgiana</name>
    <dbReference type="NCBI Taxonomy" id="2315210"/>
    <lineage>
        <taxon>Eukaryota</taxon>
        <taxon>Sar</taxon>
        <taxon>Stramenopiles</taxon>
        <taxon>Bigyra</taxon>
        <taxon>Labyrinthulomycetes</taxon>
        <taxon>Thraustochytrida</taxon>
        <taxon>Thraustochytriidae</taxon>
        <taxon>Hondaea</taxon>
    </lineage>
</organism>
<evidence type="ECO:0000256" key="1">
    <source>
        <dbReference type="SAM" id="MobiDB-lite"/>
    </source>
</evidence>
<dbReference type="SMART" id="SM01127">
    <property type="entry name" value="DDHD"/>
    <property type="match status" value="1"/>
</dbReference>
<feature type="compositionally biased region" description="Polar residues" evidence="1">
    <location>
        <begin position="161"/>
        <end position="170"/>
    </location>
</feature>
<dbReference type="EMBL" id="BEYU01000164">
    <property type="protein sequence ID" value="GBG33656.1"/>
    <property type="molecule type" value="Genomic_DNA"/>
</dbReference>
<comment type="caution">
    <text evidence="5">The sequence shown here is derived from an EMBL/GenBank/DDBJ whole genome shotgun (WGS) entry which is preliminary data.</text>
</comment>
<dbReference type="SMART" id="SM00233">
    <property type="entry name" value="PH"/>
    <property type="match status" value="2"/>
</dbReference>
<dbReference type="InterPro" id="IPR001849">
    <property type="entry name" value="PH_domain"/>
</dbReference>
<dbReference type="Pfam" id="PF00787">
    <property type="entry name" value="PX"/>
    <property type="match status" value="1"/>
</dbReference>
<reference evidence="5 6" key="1">
    <citation type="submission" date="2017-12" db="EMBL/GenBank/DDBJ databases">
        <title>Sequencing, de novo assembly and annotation of complete genome of a new Thraustochytrid species, strain FCC1311.</title>
        <authorList>
            <person name="Sedici K."/>
            <person name="Godart F."/>
            <person name="Aiese Cigliano R."/>
            <person name="Sanseverino W."/>
            <person name="Barakat M."/>
            <person name="Ortet P."/>
            <person name="Marechal E."/>
            <person name="Cagnac O."/>
            <person name="Amato A."/>
        </authorList>
    </citation>
    <scope>NUCLEOTIDE SEQUENCE [LARGE SCALE GENOMIC DNA]</scope>
</reference>
<sequence>MAEDKASVSLALERLQAIVQAHSVRATPDAQSLQVDLLETLEDLRRDAGLQTAAEISLGKQPEESERAGRQQPPQHPAPDAVKTDVEADIQNGDGNDTANQDDAALPPTPPPVRLARSTSDCNGGVLPNVWLEDLQPHFEMLQQHDEQQEQLAASEETPAPAQTQTSNTFPDDMQISLREAHHLVLVVHGIGKHHDFKDASMSWDGSYGELSGGFYDFKSKFYEILGPSGALKNLPMMINFESIEWHEPLRESCNVEEVLKEAAPEGIASLREFVTEAMTDGLLYWSQRYGQSIIDSVAWQLNEKFKSFKETHPGFTGPVSIFAHSLGSIIIFDLLSRCRKDIRTPRLDFDVNVFFLAGSPLAYMHLCRGDLFDDGGTYIPSYFLPESVRVVNLFHINDPVAWRLGPLLVEKKLNQDKKAKAENESGTDAKEDLEGEEKRKQIREQVEATGVTVTLPHASEVDSLSLEEILLKFAELFHFTPDDATRSSKLHLRPIDFGLPTSRYERVVELASATSAHSSYWGNTSLALGVIMTLCESLMPILLLYKQRGIRASVTPRRMQLSLSHPALAIEPVMEEGPVKGFWAQRFCVLQDDGLFLFDKDVQEAAGAKLTSIPLDRCQIRVKVLAKDKGSGRDAKASTTPTNASSSTSSFWSSSSSSSSSSSIASQQDATNKDGQMPPREDTGTPSTMQCPSEAFMLVVRDPSAKGTVTYDISAKSQTIAQWWVDGIQQAQQAYLYSQGNLEQAQQEQAQQEQHRPRRHSMSNIRTSASSPGRSRMGSIASAPDSAHCDASNASNASDRPLHEDSDGDDMSPKDESRDDFADETNGTLTDGTLDEDTAEDEDEGNEDNEEDDEDEPPSDLFDLVRYGNLVVNVSTQWTGKSTKWFALRRGADSINYFEREPKLQPIRQIDLTAVHLVQGSRMQRLLRLVYTGGGAINIRFTRDGVYERWHRLVSQHCVHARFEDLSIKKRSFHLPRSPLSDDDLAASEDVELSVAVTGYVICREPGTTSSFASYTINVMVAKSDEGAHVVRRYSDFKTFAKDLAKELDVKLGPNDVPVLPALPSSTLLPTLQPSYLNRQVQKLHGYLSSLSKIKEVQGCSAWYAFLLRSDESPSRSRQRSSSGMLPRRSVTSVRNKAIDPSQQTGDDEKQDEDTQS</sequence>
<dbReference type="InParanoid" id="A0A2R5GRZ4"/>
<feature type="region of interest" description="Disordered" evidence="1">
    <location>
        <begin position="52"/>
        <end position="120"/>
    </location>
</feature>
<feature type="compositionally biased region" description="Polar residues" evidence="1">
    <location>
        <begin position="763"/>
        <end position="774"/>
    </location>
</feature>
<dbReference type="InterPro" id="IPR001683">
    <property type="entry name" value="PX_dom"/>
</dbReference>
<dbReference type="PROSITE" id="PS50195">
    <property type="entry name" value="PX"/>
    <property type="match status" value="1"/>
</dbReference>
<dbReference type="InterPro" id="IPR029058">
    <property type="entry name" value="AB_hydrolase_fold"/>
</dbReference>
<dbReference type="PANTHER" id="PTHR23509">
    <property type="entry name" value="PA-PL1 PHOSPHOLIPASE FAMILY"/>
    <property type="match status" value="1"/>
</dbReference>
<dbReference type="SUPFAM" id="SSF64268">
    <property type="entry name" value="PX domain"/>
    <property type="match status" value="1"/>
</dbReference>
<evidence type="ECO:0000313" key="5">
    <source>
        <dbReference type="EMBL" id="GBG33656.1"/>
    </source>
</evidence>
<dbReference type="Pfam" id="PF02862">
    <property type="entry name" value="DDHD"/>
    <property type="match status" value="1"/>
</dbReference>
<dbReference type="InterPro" id="IPR004177">
    <property type="entry name" value="DDHD_dom"/>
</dbReference>
<dbReference type="SUPFAM" id="SSF50729">
    <property type="entry name" value="PH domain-like"/>
    <property type="match status" value="1"/>
</dbReference>
<dbReference type="InterPro" id="IPR036871">
    <property type="entry name" value="PX_dom_sf"/>
</dbReference>
<dbReference type="Proteomes" id="UP000241890">
    <property type="component" value="Unassembled WGS sequence"/>
</dbReference>
<dbReference type="Gene3D" id="2.30.29.30">
    <property type="entry name" value="Pleckstrin-homology domain (PH domain)/Phosphotyrosine-binding domain (PTB)"/>
    <property type="match status" value="1"/>
</dbReference>
<dbReference type="GO" id="GO:0035091">
    <property type="term" value="F:phosphatidylinositol binding"/>
    <property type="evidence" value="ECO:0007669"/>
    <property type="project" value="InterPro"/>
</dbReference>
<feature type="region of interest" description="Disordered" evidence="1">
    <location>
        <begin position="1115"/>
        <end position="1158"/>
    </location>
</feature>
<feature type="domain" description="PX" evidence="3">
    <location>
        <begin position="994"/>
        <end position="1115"/>
    </location>
</feature>
<dbReference type="GO" id="GO:0005737">
    <property type="term" value="C:cytoplasm"/>
    <property type="evidence" value="ECO:0007669"/>
    <property type="project" value="TreeGrafter"/>
</dbReference>
<feature type="region of interest" description="Disordered" evidence="1">
    <location>
        <begin position="746"/>
        <end position="862"/>
    </location>
</feature>
<evidence type="ECO:0000259" key="4">
    <source>
        <dbReference type="PROSITE" id="PS51043"/>
    </source>
</evidence>
<keyword evidence="6" id="KW-1185">Reference proteome</keyword>
<dbReference type="PROSITE" id="PS51043">
    <property type="entry name" value="DDHD"/>
    <property type="match status" value="1"/>
</dbReference>
<feature type="compositionally biased region" description="Basic and acidic residues" evidence="1">
    <location>
        <begin position="801"/>
        <end position="821"/>
    </location>
</feature>
<dbReference type="PANTHER" id="PTHR23509:SF10">
    <property type="entry name" value="LD21067P"/>
    <property type="match status" value="1"/>
</dbReference>
<dbReference type="CDD" id="cd06093">
    <property type="entry name" value="PX_domain"/>
    <property type="match status" value="1"/>
</dbReference>
<protein>
    <submittedName>
        <fullName evidence="5">Phospholipase DDHD1</fullName>
    </submittedName>
</protein>
<dbReference type="OrthoDB" id="69269at2759"/>
<dbReference type="Gene3D" id="3.30.1520.10">
    <property type="entry name" value="Phox-like domain"/>
    <property type="match status" value="1"/>
</dbReference>
<feature type="domain" description="PH" evidence="2">
    <location>
        <begin position="584"/>
        <end position="734"/>
    </location>
</feature>
<evidence type="ECO:0000313" key="6">
    <source>
        <dbReference type="Proteomes" id="UP000241890"/>
    </source>
</evidence>
<feature type="region of interest" description="Disordered" evidence="1">
    <location>
        <begin position="417"/>
        <end position="439"/>
    </location>
</feature>
<accession>A0A2R5GRZ4</accession>
<gene>
    <name evidence="5" type="ORF">FCC1311_099141</name>
</gene>
<feature type="compositionally biased region" description="Low complexity" evidence="1">
    <location>
        <begin position="638"/>
        <end position="667"/>
    </location>
</feature>
<dbReference type="InterPro" id="IPR011993">
    <property type="entry name" value="PH-like_dom_sf"/>
</dbReference>
<dbReference type="AlphaFoldDB" id="A0A2R5GRZ4"/>
<name>A0A2R5GRZ4_9STRA</name>
<dbReference type="GO" id="GO:0004620">
    <property type="term" value="F:phospholipase activity"/>
    <property type="evidence" value="ECO:0007669"/>
    <property type="project" value="TreeGrafter"/>
</dbReference>
<feature type="domain" description="DDHD" evidence="4">
    <location>
        <begin position="348"/>
        <end position="537"/>
    </location>
</feature>
<evidence type="ECO:0000259" key="3">
    <source>
        <dbReference type="PROSITE" id="PS50195"/>
    </source>
</evidence>
<dbReference type="GO" id="GO:0046872">
    <property type="term" value="F:metal ion binding"/>
    <property type="evidence" value="ECO:0007669"/>
    <property type="project" value="InterPro"/>
</dbReference>
<proteinExistence type="predicted"/>
<feature type="region of interest" description="Disordered" evidence="1">
    <location>
        <begin position="144"/>
        <end position="170"/>
    </location>
</feature>
<feature type="compositionally biased region" description="Polar residues" evidence="1">
    <location>
        <begin position="1131"/>
        <end position="1146"/>
    </location>
</feature>
<evidence type="ECO:0000259" key="2">
    <source>
        <dbReference type="PROSITE" id="PS50003"/>
    </source>
</evidence>
<dbReference type="InterPro" id="IPR058055">
    <property type="entry name" value="PA-PLA1"/>
</dbReference>
<dbReference type="SUPFAM" id="SSF53474">
    <property type="entry name" value="alpha/beta-Hydrolases"/>
    <property type="match status" value="1"/>
</dbReference>
<dbReference type="PROSITE" id="PS50003">
    <property type="entry name" value="PH_DOMAIN"/>
    <property type="match status" value="1"/>
</dbReference>